<protein>
    <submittedName>
        <fullName evidence="2">Uncharacterized protein</fullName>
    </submittedName>
</protein>
<dbReference type="Proteomes" id="UP001438707">
    <property type="component" value="Unassembled WGS sequence"/>
</dbReference>
<dbReference type="AlphaFoldDB" id="A0AAW1S2B6"/>
<dbReference type="InterPro" id="IPR029044">
    <property type="entry name" value="Nucleotide-diphossugar_trans"/>
</dbReference>
<comment type="caution">
    <text evidence="2">The sequence shown here is derived from an EMBL/GenBank/DDBJ whole genome shotgun (WGS) entry which is preliminary data.</text>
</comment>
<name>A0AAW1S2B6_9CHLO</name>
<evidence type="ECO:0000313" key="3">
    <source>
        <dbReference type="Proteomes" id="UP001438707"/>
    </source>
</evidence>
<evidence type="ECO:0000313" key="2">
    <source>
        <dbReference type="EMBL" id="KAK9839992.1"/>
    </source>
</evidence>
<sequence length="161" mass="17899">MIARDVDVHLPRQRDTTPKAEQAHIECPAVREALAQQADIDQLPRPCQHCNSQQTWVRVLIAQQQELTITPGHHTTCTPPATPRRQGISHQLCVIAQQGSEPFNCGYLLNIGFLVAGVGAHHVEFMMLLCFLLQLSATLSQVADPLCRLFLPTDSHAMTIY</sequence>
<feature type="region of interest" description="Disordered" evidence="1">
    <location>
        <begin position="1"/>
        <end position="23"/>
    </location>
</feature>
<accession>A0AAW1S2B6</accession>
<proteinExistence type="predicted"/>
<evidence type="ECO:0000256" key="1">
    <source>
        <dbReference type="SAM" id="MobiDB-lite"/>
    </source>
</evidence>
<gene>
    <name evidence="2" type="ORF">WJX74_001644</name>
</gene>
<organism evidence="2 3">
    <name type="scientific">Apatococcus lobatus</name>
    <dbReference type="NCBI Taxonomy" id="904363"/>
    <lineage>
        <taxon>Eukaryota</taxon>
        <taxon>Viridiplantae</taxon>
        <taxon>Chlorophyta</taxon>
        <taxon>core chlorophytes</taxon>
        <taxon>Trebouxiophyceae</taxon>
        <taxon>Chlorellales</taxon>
        <taxon>Chlorellaceae</taxon>
        <taxon>Apatococcus</taxon>
    </lineage>
</organism>
<dbReference type="EMBL" id="JALJOS010000004">
    <property type="protein sequence ID" value="KAK9839992.1"/>
    <property type="molecule type" value="Genomic_DNA"/>
</dbReference>
<keyword evidence="3" id="KW-1185">Reference proteome</keyword>
<reference evidence="2 3" key="1">
    <citation type="journal article" date="2024" name="Nat. Commun.">
        <title>Phylogenomics reveals the evolutionary origins of lichenization in chlorophyte algae.</title>
        <authorList>
            <person name="Puginier C."/>
            <person name="Libourel C."/>
            <person name="Otte J."/>
            <person name="Skaloud P."/>
            <person name="Haon M."/>
            <person name="Grisel S."/>
            <person name="Petersen M."/>
            <person name="Berrin J.G."/>
            <person name="Delaux P.M."/>
            <person name="Dal Grande F."/>
            <person name="Keller J."/>
        </authorList>
    </citation>
    <scope>NUCLEOTIDE SEQUENCE [LARGE SCALE GENOMIC DNA]</scope>
    <source>
        <strain evidence="2 3">SAG 2145</strain>
    </source>
</reference>
<dbReference type="Gene3D" id="3.90.550.10">
    <property type="entry name" value="Spore Coat Polysaccharide Biosynthesis Protein SpsA, Chain A"/>
    <property type="match status" value="1"/>
</dbReference>